<accession>A0ABC8X020</accession>
<feature type="domain" description="RRM" evidence="2">
    <location>
        <begin position="455"/>
        <end position="534"/>
    </location>
</feature>
<dbReference type="InterPro" id="IPR012677">
    <property type="entry name" value="Nucleotide-bd_a/b_plait_sf"/>
</dbReference>
<dbReference type="PROSITE" id="PS50102">
    <property type="entry name" value="RRM"/>
    <property type="match status" value="1"/>
</dbReference>
<dbReference type="Pfam" id="PF00076">
    <property type="entry name" value="RRM_1"/>
    <property type="match status" value="1"/>
</dbReference>
<keyword evidence="1" id="KW-0694">RNA-binding</keyword>
<dbReference type="InterPro" id="IPR005174">
    <property type="entry name" value="KIB1-4_b-propeller"/>
</dbReference>
<dbReference type="Pfam" id="PF03478">
    <property type="entry name" value="Beta-prop_KIB1-4"/>
    <property type="match status" value="1"/>
</dbReference>
<gene>
    <name evidence="3" type="ORF">URODEC1_LOCUS19229</name>
</gene>
<name>A0ABC8X020_9POAL</name>
<reference evidence="3 4" key="2">
    <citation type="submission" date="2024-10" db="EMBL/GenBank/DDBJ databases">
        <authorList>
            <person name="Ryan C."/>
        </authorList>
    </citation>
    <scope>NUCLEOTIDE SEQUENCE [LARGE SCALE GENOMIC DNA]</scope>
</reference>
<dbReference type="InterPro" id="IPR035979">
    <property type="entry name" value="RBD_domain_sf"/>
</dbReference>
<dbReference type="SUPFAM" id="SSF54928">
    <property type="entry name" value="RNA-binding domain, RBD"/>
    <property type="match status" value="1"/>
</dbReference>
<evidence type="ECO:0000259" key="2">
    <source>
        <dbReference type="PROSITE" id="PS50102"/>
    </source>
</evidence>
<protein>
    <recommendedName>
        <fullName evidence="2">RRM domain-containing protein</fullName>
    </recommendedName>
</protein>
<dbReference type="InterPro" id="IPR000504">
    <property type="entry name" value="RRM_dom"/>
</dbReference>
<organism evidence="3 4">
    <name type="scientific">Urochloa decumbens</name>
    <dbReference type="NCBI Taxonomy" id="240449"/>
    <lineage>
        <taxon>Eukaryota</taxon>
        <taxon>Viridiplantae</taxon>
        <taxon>Streptophyta</taxon>
        <taxon>Embryophyta</taxon>
        <taxon>Tracheophyta</taxon>
        <taxon>Spermatophyta</taxon>
        <taxon>Magnoliopsida</taxon>
        <taxon>Liliopsida</taxon>
        <taxon>Poales</taxon>
        <taxon>Poaceae</taxon>
        <taxon>PACMAD clade</taxon>
        <taxon>Panicoideae</taxon>
        <taxon>Panicodae</taxon>
        <taxon>Paniceae</taxon>
        <taxon>Melinidinae</taxon>
        <taxon>Urochloa</taxon>
    </lineage>
</organism>
<keyword evidence="4" id="KW-1185">Reference proteome</keyword>
<dbReference type="AlphaFoldDB" id="A0ABC8X020"/>
<evidence type="ECO:0000313" key="3">
    <source>
        <dbReference type="EMBL" id="CAL4918550.1"/>
    </source>
</evidence>
<dbReference type="GO" id="GO:0003723">
    <property type="term" value="F:RNA binding"/>
    <property type="evidence" value="ECO:0007669"/>
    <property type="project" value="UniProtKB-UniRule"/>
</dbReference>
<dbReference type="EMBL" id="OZ075123">
    <property type="protein sequence ID" value="CAL4918550.1"/>
    <property type="molecule type" value="Genomic_DNA"/>
</dbReference>
<evidence type="ECO:0000256" key="1">
    <source>
        <dbReference type="PROSITE-ProRule" id="PRU00176"/>
    </source>
</evidence>
<reference evidence="4" key="1">
    <citation type="submission" date="2024-06" db="EMBL/GenBank/DDBJ databases">
        <authorList>
            <person name="Ryan C."/>
        </authorList>
    </citation>
    <scope>NUCLEOTIDE SEQUENCE [LARGE SCALE GENOMIC DNA]</scope>
</reference>
<sequence length="550" mass="59547">MSWSDLPPALLRLVSGRLREAGDFVRFHSACQAWRDAAPATFPQFLPWLLAPGRYDDPPSTSQLRSIFSKTTWFAPRTYSLRSRWLAAEDGAGAWLLTMESGTSPSLRLVDPFTGAATALPPFAGRAGHGDDAHIIPYDNGIVLADGTVVLLAIEGYLKYSCFAVAAVLRPGGAAWVEGHAHLVMKHPQYRAAAYHDGAIVLAGLRTVETVKLLEASGGSKDDAIASVRWDDAPWENTVDPELQPRRQRIYTFKSRGELLAACLLLPDTMMEQGGAGDLRALALAGAMSVSVYALEPGVDDDGDGGGGNNPRWVERDARSLGDRVLFLGCPTSFAVDAARLGGAVGGGGCAYFVLSSRKPPGAVALAWRKAPKACHVYRYSFEDGGATAVEELPTGAGWDDVTLMTWLAPRPAAVAPVREIRERLLQDRNKQQGTGVPRPRSTIRAPRTAFGPQFTFFVGNLPRGVGRLALEQFFARFGRVTDARVKSNGHLACGYWSFGFVTMAPIGEPDDVFAALDGEYFFGHILRMKFAEERPKGPFVMPLLAQTRL</sequence>
<dbReference type="PANTHER" id="PTHR33110:SF134">
    <property type="entry name" value="OS09G0565350 PROTEIN"/>
    <property type="match status" value="1"/>
</dbReference>
<proteinExistence type="predicted"/>
<dbReference type="CDD" id="cd00590">
    <property type="entry name" value="RRM_SF"/>
    <property type="match status" value="1"/>
</dbReference>
<dbReference type="PANTHER" id="PTHR33110">
    <property type="entry name" value="F-BOX/KELCH-REPEAT PROTEIN-RELATED"/>
    <property type="match status" value="1"/>
</dbReference>
<evidence type="ECO:0000313" key="4">
    <source>
        <dbReference type="Proteomes" id="UP001497457"/>
    </source>
</evidence>
<dbReference type="SMART" id="SM00360">
    <property type="entry name" value="RRM"/>
    <property type="match status" value="1"/>
</dbReference>
<dbReference type="Gene3D" id="3.30.70.330">
    <property type="match status" value="1"/>
</dbReference>
<dbReference type="Proteomes" id="UP001497457">
    <property type="component" value="Chromosome 13rd"/>
</dbReference>